<feature type="non-terminal residue" evidence="2">
    <location>
        <position position="1"/>
    </location>
</feature>
<feature type="domain" description="Transposase IS116/IS110/IS902 C-terminal" evidence="1">
    <location>
        <begin position="3"/>
        <end position="80"/>
    </location>
</feature>
<dbReference type="InterPro" id="IPR003346">
    <property type="entry name" value="Transposase_20"/>
</dbReference>
<comment type="caution">
    <text evidence="2">The sequence shown here is derived from an EMBL/GenBank/DDBJ whole genome shotgun (WGS) entry which is preliminary data.</text>
</comment>
<dbReference type="GO" id="GO:0006313">
    <property type="term" value="P:DNA transposition"/>
    <property type="evidence" value="ECO:0007669"/>
    <property type="project" value="InterPro"/>
</dbReference>
<sequence>DHKGIGPICAAQVIVSFSHPGRCRSEAAFAALGGTSPLEASSGRTTRHRLNRGGDRALNKAIHTIARARMRDCPATRAYVARRTAEGKSTREVRRCLKRYIARQLFRSLTTAMTNAPS</sequence>
<dbReference type="Pfam" id="PF02371">
    <property type="entry name" value="Transposase_20"/>
    <property type="match status" value="1"/>
</dbReference>
<organism evidence="2 3">
    <name type="scientific">Actinomycetospora cinnamomea</name>
    <dbReference type="NCBI Taxonomy" id="663609"/>
    <lineage>
        <taxon>Bacteria</taxon>
        <taxon>Bacillati</taxon>
        <taxon>Actinomycetota</taxon>
        <taxon>Actinomycetes</taxon>
        <taxon>Pseudonocardiales</taxon>
        <taxon>Pseudonocardiaceae</taxon>
        <taxon>Actinomycetospora</taxon>
    </lineage>
</organism>
<keyword evidence="3" id="KW-1185">Reference proteome</keyword>
<evidence type="ECO:0000313" key="2">
    <source>
        <dbReference type="EMBL" id="PVZ08118.1"/>
    </source>
</evidence>
<evidence type="ECO:0000313" key="3">
    <source>
        <dbReference type="Proteomes" id="UP000245639"/>
    </source>
</evidence>
<reference evidence="2 3" key="1">
    <citation type="submission" date="2018-04" db="EMBL/GenBank/DDBJ databases">
        <title>Genomic Encyclopedia of Type Strains, Phase IV (KMG-IV): sequencing the most valuable type-strain genomes for metagenomic binning, comparative biology and taxonomic classification.</title>
        <authorList>
            <person name="Goeker M."/>
        </authorList>
    </citation>
    <scope>NUCLEOTIDE SEQUENCE [LARGE SCALE GENOMIC DNA]</scope>
    <source>
        <strain evidence="2 3">DSM 45771</strain>
    </source>
</reference>
<dbReference type="InterPro" id="IPR047650">
    <property type="entry name" value="Transpos_IS110"/>
</dbReference>
<dbReference type="EMBL" id="QEKW01000009">
    <property type="protein sequence ID" value="PVZ08118.1"/>
    <property type="molecule type" value="Genomic_DNA"/>
</dbReference>
<dbReference type="PANTHER" id="PTHR33055">
    <property type="entry name" value="TRANSPOSASE FOR INSERTION SEQUENCE ELEMENT IS1111A"/>
    <property type="match status" value="1"/>
</dbReference>
<evidence type="ECO:0000259" key="1">
    <source>
        <dbReference type="Pfam" id="PF02371"/>
    </source>
</evidence>
<dbReference type="GO" id="GO:0003677">
    <property type="term" value="F:DNA binding"/>
    <property type="evidence" value="ECO:0007669"/>
    <property type="project" value="InterPro"/>
</dbReference>
<accession>A0A2U1F7G7</accession>
<protein>
    <submittedName>
        <fullName evidence="2">Transposase IS116/IS110/IS902 family protein</fullName>
    </submittedName>
</protein>
<dbReference type="AlphaFoldDB" id="A0A2U1F7G7"/>
<dbReference type="Proteomes" id="UP000245639">
    <property type="component" value="Unassembled WGS sequence"/>
</dbReference>
<dbReference type="RefSeq" id="WP_133251935.1">
    <property type="nucleotide sequence ID" value="NZ_QEKW01000009.1"/>
</dbReference>
<dbReference type="GO" id="GO:0004803">
    <property type="term" value="F:transposase activity"/>
    <property type="evidence" value="ECO:0007669"/>
    <property type="project" value="InterPro"/>
</dbReference>
<dbReference type="OrthoDB" id="4337860at2"/>
<gene>
    <name evidence="2" type="ORF">C8D89_1091</name>
</gene>
<name>A0A2U1F7G7_9PSEU</name>
<proteinExistence type="predicted"/>
<dbReference type="PANTHER" id="PTHR33055:SF16">
    <property type="entry name" value="TRANSPOSASE FOR INSERTION SEQUENCE ELEMENT IS1547"/>
    <property type="match status" value="1"/>
</dbReference>